<feature type="region of interest" description="Disordered" evidence="1">
    <location>
        <begin position="57"/>
        <end position="81"/>
    </location>
</feature>
<evidence type="ECO:0000313" key="3">
    <source>
        <dbReference type="Proteomes" id="UP001221898"/>
    </source>
</evidence>
<comment type="caution">
    <text evidence="2">The sequence shown here is derived from an EMBL/GenBank/DDBJ whole genome shotgun (WGS) entry which is preliminary data.</text>
</comment>
<feature type="compositionally biased region" description="Pro residues" evidence="1">
    <location>
        <begin position="67"/>
        <end position="80"/>
    </location>
</feature>
<keyword evidence="3" id="KW-1185">Reference proteome</keyword>
<dbReference type="AlphaFoldDB" id="A0AAD7RBB7"/>
<name>A0AAD7RBB7_9TELE</name>
<evidence type="ECO:0000313" key="2">
    <source>
        <dbReference type="EMBL" id="KAJ8373348.1"/>
    </source>
</evidence>
<dbReference type="Proteomes" id="UP001221898">
    <property type="component" value="Unassembled WGS sequence"/>
</dbReference>
<organism evidence="2 3">
    <name type="scientific">Aldrovandia affinis</name>
    <dbReference type="NCBI Taxonomy" id="143900"/>
    <lineage>
        <taxon>Eukaryota</taxon>
        <taxon>Metazoa</taxon>
        <taxon>Chordata</taxon>
        <taxon>Craniata</taxon>
        <taxon>Vertebrata</taxon>
        <taxon>Euteleostomi</taxon>
        <taxon>Actinopterygii</taxon>
        <taxon>Neopterygii</taxon>
        <taxon>Teleostei</taxon>
        <taxon>Notacanthiformes</taxon>
        <taxon>Halosauridae</taxon>
        <taxon>Aldrovandia</taxon>
    </lineage>
</organism>
<sequence length="112" mass="12199">MLPALWLRLFRENARTLVSPVDQTSGEHMVRDPDGGHADLLTSPASPIRCLGEHLERRGGGARLRGGPPPPTPDPRPPPALGRALILLELLPSPAETHRALLDCVERPCWLV</sequence>
<reference evidence="2" key="1">
    <citation type="journal article" date="2023" name="Science">
        <title>Genome structures resolve the early diversification of teleost fishes.</title>
        <authorList>
            <person name="Parey E."/>
            <person name="Louis A."/>
            <person name="Montfort J."/>
            <person name="Bouchez O."/>
            <person name="Roques C."/>
            <person name="Iampietro C."/>
            <person name="Lluch J."/>
            <person name="Castinel A."/>
            <person name="Donnadieu C."/>
            <person name="Desvignes T."/>
            <person name="Floi Bucao C."/>
            <person name="Jouanno E."/>
            <person name="Wen M."/>
            <person name="Mejri S."/>
            <person name="Dirks R."/>
            <person name="Jansen H."/>
            <person name="Henkel C."/>
            <person name="Chen W.J."/>
            <person name="Zahm M."/>
            <person name="Cabau C."/>
            <person name="Klopp C."/>
            <person name="Thompson A.W."/>
            <person name="Robinson-Rechavi M."/>
            <person name="Braasch I."/>
            <person name="Lecointre G."/>
            <person name="Bobe J."/>
            <person name="Postlethwait J.H."/>
            <person name="Berthelot C."/>
            <person name="Roest Crollius H."/>
            <person name="Guiguen Y."/>
        </authorList>
    </citation>
    <scope>NUCLEOTIDE SEQUENCE</scope>
    <source>
        <strain evidence="2">NC1722</strain>
    </source>
</reference>
<proteinExistence type="predicted"/>
<evidence type="ECO:0000256" key="1">
    <source>
        <dbReference type="SAM" id="MobiDB-lite"/>
    </source>
</evidence>
<protein>
    <submittedName>
        <fullName evidence="2">Uncharacterized protein</fullName>
    </submittedName>
</protein>
<dbReference type="EMBL" id="JAINUG010000364">
    <property type="protein sequence ID" value="KAJ8373348.1"/>
    <property type="molecule type" value="Genomic_DNA"/>
</dbReference>
<accession>A0AAD7RBB7</accession>
<gene>
    <name evidence="2" type="ORF">AAFF_G00265920</name>
</gene>